<evidence type="ECO:0000313" key="4">
    <source>
        <dbReference type="Proteomes" id="UP000001133"/>
    </source>
</evidence>
<name>A7XXR6_BP742</name>
<dbReference type="EMDB" id="EMD-0618"/>
<keyword evidence="2" id="KW-1035">Host cytoplasm</keyword>
<reference evidence="3 4" key="1">
    <citation type="journal article" date="2008" name="J. Mol. Biol.">
        <title>Genome comparison and proteomic characterization of Thermus thermophilus bacteriophages P23-45 and P74-26: siphoviruses with triplex-forming sequences and the longest known tails.</title>
        <authorList>
            <person name="Minakhin L."/>
            <person name="Goel M."/>
            <person name="Berdygulova Z."/>
            <person name="Ramanculov E."/>
            <person name="Florens L."/>
            <person name="Glazko G."/>
            <person name="Karamychev V.N."/>
            <person name="Slesarev A.I."/>
            <person name="Kozyavkin S.A."/>
            <person name="Khromov I."/>
            <person name="Ackermann H.W."/>
            <person name="Washburn M."/>
            <person name="Mushegian A."/>
            <person name="Severinov K."/>
        </authorList>
    </citation>
    <scope>NUCLEOTIDE SEQUENCE</scope>
</reference>
<gene>
    <name evidence="3" type="ORF">P74p88</name>
</gene>
<keyword evidence="4" id="KW-1185">Reference proteome</keyword>
<organism evidence="3 4">
    <name type="scientific">Thermus phage P74-26</name>
    <dbReference type="NCBI Taxonomy" id="2914007"/>
    <lineage>
        <taxon>Viruses</taxon>
        <taxon>Duplodnaviria</taxon>
        <taxon>Heunggongvirae</taxon>
        <taxon>Uroviricota</taxon>
        <taxon>Caudoviricetes</taxon>
        <taxon>Oshimavirus</taxon>
        <taxon>Thermus virus P74-26</taxon>
    </lineage>
</organism>
<dbReference type="RefSeq" id="YP_001468058.1">
    <property type="nucleotide sequence ID" value="NC_009804.1"/>
</dbReference>
<reference evidence="5" key="2">
    <citation type="journal article" date="2019" name="Nat. Commun.">
        <title>Principles for enhancing virus capsid capacity and stability from a thermophilic virus capsid structure.</title>
        <authorList>
            <person name="Stone N.P."/>
            <person name="Demo G."/>
            <person name="Agnello E."/>
            <person name="Kelch B.A."/>
        </authorList>
    </citation>
    <scope>STRUCTURE BY ELECTRON MICROSCOPY (2.80 ANGSTROMS)</scope>
</reference>
<dbReference type="PDBsum" id="6O3H"/>
<evidence type="ECO:0000256" key="2">
    <source>
        <dbReference type="ARBA" id="ARBA00023200"/>
    </source>
</evidence>
<dbReference type="Pfam" id="PF03864">
    <property type="entry name" value="Phage_cap_E"/>
    <property type="match status" value="1"/>
</dbReference>
<keyword evidence="1" id="KW-0167">Capsid protein</keyword>
<accession>A7XXR6</accession>
<evidence type="ECO:0000313" key="3">
    <source>
        <dbReference type="EMBL" id="ABU97038.1"/>
    </source>
</evidence>
<dbReference type="PDB" id="6O3H">
    <property type="method" value="EM"/>
    <property type="resolution" value="2.80 A"/>
    <property type="chains" value="A/B/C/D/E/F/G=1-409"/>
</dbReference>
<dbReference type="EMBL" id="EU100884">
    <property type="protein sequence ID" value="ABU97038.1"/>
    <property type="molecule type" value="Genomic_DNA"/>
</dbReference>
<dbReference type="SMR" id="A7XXR6"/>
<evidence type="ECO:0000256" key="1">
    <source>
        <dbReference type="ARBA" id="ARBA00022561"/>
    </source>
</evidence>
<dbReference type="GO" id="GO:0019028">
    <property type="term" value="C:viral capsid"/>
    <property type="evidence" value="ECO:0007669"/>
    <property type="project" value="UniProtKB-KW"/>
</dbReference>
<dbReference type="KEGG" id="vg:5600620"/>
<evidence type="ECO:0007829" key="5">
    <source>
        <dbReference type="PDB" id="6O3H"/>
    </source>
</evidence>
<sequence length="409" mass="46630">MRVPININNALARVRDPLSIGGLKFPTTKEIQEAVAAIADKFNQENDLVDRFFPEDSTFASELELYLLRTQDAEQTGMTFVHQVGSTSLPVEARVAKVDLAKATWSPLAFKESRVWDEKEILYLGRLADEVQAGVINEQIAESLTWLMARMRNRRRWLTWQVMRTGRITIQPNDPYNPNGLKYVIDYGVTDIELPLPQKFDAKDGNGNSAVDPIQYFRDLIKAATYFPDRRPVAIIVGPGFDEVLADNTFVQKYVEYEKGWVVGQNTVQPPREVYRQAALDIFKRYTGLEVMVYDKTYRDQDGSVKYWIPVGELIVLNQSTGPVGRFVYTAHVAGQRNGKVVYATGPYLTVKDHLQDDPPYYAIIAGFHGLPQLSGYNTEDFSFHRFKWLKYANNVQSYLPPFPPKVEL</sequence>
<dbReference type="GeneID" id="5600620"/>
<proteinExistence type="evidence at protein level"/>
<keyword evidence="5" id="KW-0002">3D-structure</keyword>
<keyword evidence="1" id="KW-0946">Virion</keyword>
<dbReference type="InterPro" id="IPR005564">
    <property type="entry name" value="Major_capsid_GpE"/>
</dbReference>
<dbReference type="Proteomes" id="UP000001133">
    <property type="component" value="Segment"/>
</dbReference>
<protein>
    <submittedName>
        <fullName evidence="3">Major head protein</fullName>
    </submittedName>
</protein>